<dbReference type="HOGENOM" id="CLU_033347_0_1_1"/>
<dbReference type="GeneID" id="27311660"/>
<dbReference type="InParanoid" id="A0A0D1XR08"/>
<sequence length="402" mass="44998">MIFSSIQLRSIASVPARRVNRCFHVATLRQKTCDRLRVLFCGSDDFSVASLRALHQEMVDGSPADIDSIEVVCRPGKRTGRGLKTITHPPIRAVAQDLGLRLHEIDTFRHWQAPLDINLVIAVSFGLMVPRRILEAARYGGLNVHPSMLPDLRGAAPLQHTLLQHRKWTGVSVQTLHPTKFDHGVVINQSPFPGVPVAKGSSTLELRDVLAPLGAELLLHTLRNKLFVDPIQPVTLSEEQIRTLTGNMGIAAAPKIRPEDRQLKWDEKPSIEDILLRSQVLGRLWDVTTYSKVTSATETKRIMYENWTEHRIEGDYFELSVQNDLSLLIPVDTQEGIDSARPLQFVVQREADESKGSFDKGRKIYTSEFTVEGGPKGGGGKELLRQMIRHRTDGLFGKLRVP</sequence>
<organism evidence="3 4">
    <name type="scientific">Verruconis gallopava</name>
    <dbReference type="NCBI Taxonomy" id="253628"/>
    <lineage>
        <taxon>Eukaryota</taxon>
        <taxon>Fungi</taxon>
        <taxon>Dikarya</taxon>
        <taxon>Ascomycota</taxon>
        <taxon>Pezizomycotina</taxon>
        <taxon>Dothideomycetes</taxon>
        <taxon>Pleosporomycetidae</taxon>
        <taxon>Venturiales</taxon>
        <taxon>Sympoventuriaceae</taxon>
        <taxon>Verruconis</taxon>
    </lineage>
</organism>
<proteinExistence type="predicted"/>
<feature type="domain" description="Formyl transferase N-terminal" evidence="2">
    <location>
        <begin position="37"/>
        <end position="193"/>
    </location>
</feature>
<dbReference type="EC" id="2.1.2.9" evidence="1"/>
<dbReference type="OrthoDB" id="10268103at2759"/>
<protein>
    <recommendedName>
        <fullName evidence="1">methionyl-tRNA formyltransferase</fullName>
        <ecNumber evidence="1">2.1.2.9</ecNumber>
    </recommendedName>
</protein>
<dbReference type="InterPro" id="IPR002376">
    <property type="entry name" value="Formyl_transf_N"/>
</dbReference>
<keyword evidence="4" id="KW-1185">Reference proteome</keyword>
<dbReference type="InterPro" id="IPR041711">
    <property type="entry name" value="Met-tRNA-FMT_N"/>
</dbReference>
<dbReference type="EMBL" id="KN847538">
    <property type="protein sequence ID" value="KIW05136.1"/>
    <property type="molecule type" value="Genomic_DNA"/>
</dbReference>
<evidence type="ECO:0000313" key="4">
    <source>
        <dbReference type="Proteomes" id="UP000053259"/>
    </source>
</evidence>
<accession>A0A0D1XR08</accession>
<dbReference type="RefSeq" id="XP_016215005.1">
    <property type="nucleotide sequence ID" value="XM_016356916.1"/>
</dbReference>
<dbReference type="SUPFAM" id="SSF53328">
    <property type="entry name" value="Formyltransferase"/>
    <property type="match status" value="1"/>
</dbReference>
<dbReference type="GO" id="GO:0004479">
    <property type="term" value="F:methionyl-tRNA formyltransferase activity"/>
    <property type="evidence" value="ECO:0007669"/>
    <property type="project" value="UniProtKB-EC"/>
</dbReference>
<dbReference type="FunCoup" id="A0A0D1XR08">
    <property type="interactions" value="261"/>
</dbReference>
<evidence type="ECO:0000256" key="1">
    <source>
        <dbReference type="ARBA" id="ARBA00012261"/>
    </source>
</evidence>
<dbReference type="Pfam" id="PF00551">
    <property type="entry name" value="Formyl_trans_N"/>
    <property type="match status" value="1"/>
</dbReference>
<dbReference type="AlphaFoldDB" id="A0A0D1XR08"/>
<dbReference type="STRING" id="253628.A0A0D1XR08"/>
<evidence type="ECO:0000313" key="3">
    <source>
        <dbReference type="EMBL" id="KIW05136.1"/>
    </source>
</evidence>
<dbReference type="InterPro" id="IPR036477">
    <property type="entry name" value="Formyl_transf_N_sf"/>
</dbReference>
<dbReference type="PANTHER" id="PTHR11138:SF5">
    <property type="entry name" value="METHIONYL-TRNA FORMYLTRANSFERASE, MITOCHONDRIAL"/>
    <property type="match status" value="1"/>
</dbReference>
<dbReference type="GO" id="GO:0005739">
    <property type="term" value="C:mitochondrion"/>
    <property type="evidence" value="ECO:0007669"/>
    <property type="project" value="TreeGrafter"/>
</dbReference>
<name>A0A0D1XR08_9PEZI</name>
<dbReference type="VEuPathDB" id="FungiDB:PV09_03687"/>
<dbReference type="Gene3D" id="3.40.50.12230">
    <property type="match status" value="1"/>
</dbReference>
<dbReference type="CDD" id="cd08646">
    <property type="entry name" value="FMT_core_Met-tRNA-FMT_N"/>
    <property type="match status" value="1"/>
</dbReference>
<dbReference type="PANTHER" id="PTHR11138">
    <property type="entry name" value="METHIONYL-TRNA FORMYLTRANSFERASE"/>
    <property type="match status" value="1"/>
</dbReference>
<gene>
    <name evidence="3" type="ORF">PV09_03687</name>
</gene>
<dbReference type="Proteomes" id="UP000053259">
    <property type="component" value="Unassembled WGS sequence"/>
</dbReference>
<reference evidence="3 4" key="1">
    <citation type="submission" date="2015-01" db="EMBL/GenBank/DDBJ databases">
        <title>The Genome Sequence of Ochroconis gallopava CBS43764.</title>
        <authorList>
            <consortium name="The Broad Institute Genomics Platform"/>
            <person name="Cuomo C."/>
            <person name="de Hoog S."/>
            <person name="Gorbushina A."/>
            <person name="Stielow B."/>
            <person name="Teixiera M."/>
            <person name="Abouelleil A."/>
            <person name="Chapman S.B."/>
            <person name="Priest M."/>
            <person name="Young S.K."/>
            <person name="Wortman J."/>
            <person name="Nusbaum C."/>
            <person name="Birren B."/>
        </authorList>
    </citation>
    <scope>NUCLEOTIDE SEQUENCE [LARGE SCALE GENOMIC DNA]</scope>
    <source>
        <strain evidence="3 4">CBS 43764</strain>
    </source>
</reference>
<evidence type="ECO:0000259" key="2">
    <source>
        <dbReference type="Pfam" id="PF00551"/>
    </source>
</evidence>